<sequence length="385" mass="44675">MQKLSTFLKPRRPAWISGNNVRILKDGSEIFPEMLKAIKEAEETIHLETYIFRSDRVGWRFAEALSEKAREGVYVQLIYDSLGSLTTDPALFRFMEEAGVELFEYHPIAPWKWGWNLKWNLKRRDHRKILVVDGRCGFVGGINIGEEYADPAEGGGGWRDTHLKLEGPAVLKLQQIFLTTWFKNKKRRLKPDTTYYPEVSSSGRLGVSIVASNGLRGRNQIKKAYLRAILRARKRVCITNSYFVPPHWFLTALKKACRRGVEVMILVPKRSDVRIIDYATRALYSRLLKWGVRIFEWEGPVLHAKTAVVDGRWSTVGSSNIDQLSFFYNLEVNVVILGATFGDKMEGMFWDDLKSSREIRATEWTRRNWLQRLLENTFYYIVGWI</sequence>
<dbReference type="InterPro" id="IPR001736">
    <property type="entry name" value="PLipase_D/transphosphatidylase"/>
</dbReference>
<comment type="caution">
    <text evidence="10">The sequence shown here is derived from an EMBL/GenBank/DDBJ whole genome shotgun (WGS) entry which is preliminary data.</text>
</comment>
<dbReference type="SUPFAM" id="SSF56024">
    <property type="entry name" value="Phospholipase D/nuclease"/>
    <property type="match status" value="2"/>
</dbReference>
<dbReference type="EMBL" id="VTOW01000003">
    <property type="protein sequence ID" value="NKE72490.1"/>
    <property type="molecule type" value="Genomic_DNA"/>
</dbReference>
<gene>
    <name evidence="10" type="primary">cls</name>
    <name evidence="10" type="ORF">MNODULE_17200</name>
</gene>
<feature type="domain" description="PLD phosphodiesterase" evidence="9">
    <location>
        <begin position="298"/>
        <end position="325"/>
    </location>
</feature>
<evidence type="ECO:0000256" key="7">
    <source>
        <dbReference type="ARBA" id="ARBA00023136"/>
    </source>
</evidence>
<dbReference type="AlphaFoldDB" id="A0A7X6ICG8"/>
<evidence type="ECO:0000256" key="2">
    <source>
        <dbReference type="ARBA" id="ARBA00022475"/>
    </source>
</evidence>
<dbReference type="Proteomes" id="UP000534783">
    <property type="component" value="Unassembled WGS sequence"/>
</dbReference>
<dbReference type="RefSeq" id="WP_168062181.1">
    <property type="nucleotide sequence ID" value="NZ_VTOW01000003.1"/>
</dbReference>
<dbReference type="Pfam" id="PF13091">
    <property type="entry name" value="PLDc_2"/>
    <property type="match status" value="2"/>
</dbReference>
<dbReference type="EC" id="2.7.8.-" evidence="8"/>
<dbReference type="CDD" id="cd09110">
    <property type="entry name" value="PLDc_CLS_1"/>
    <property type="match status" value="1"/>
</dbReference>
<dbReference type="InterPro" id="IPR025202">
    <property type="entry name" value="PLD-like_dom"/>
</dbReference>
<dbReference type="InterPro" id="IPR022924">
    <property type="entry name" value="Cardiolipin_synthase"/>
</dbReference>
<evidence type="ECO:0000259" key="9">
    <source>
        <dbReference type="PROSITE" id="PS50035"/>
    </source>
</evidence>
<evidence type="ECO:0000313" key="10">
    <source>
        <dbReference type="EMBL" id="NKE72490.1"/>
    </source>
</evidence>
<organism evidence="10 11">
    <name type="scientific">Candidatus Manganitrophus noduliformans</name>
    <dbReference type="NCBI Taxonomy" id="2606439"/>
    <lineage>
        <taxon>Bacteria</taxon>
        <taxon>Pseudomonadati</taxon>
        <taxon>Nitrospirota</taxon>
        <taxon>Nitrospiria</taxon>
        <taxon>Candidatus Troglogloeales</taxon>
        <taxon>Candidatus Manganitrophaceae</taxon>
        <taxon>Candidatus Manganitrophus</taxon>
    </lineage>
</organism>
<dbReference type="Gene3D" id="3.30.870.10">
    <property type="entry name" value="Endonuclease Chain A"/>
    <property type="match status" value="2"/>
</dbReference>
<protein>
    <recommendedName>
        <fullName evidence="8">Cardiolipin synthase</fullName>
        <ecNumber evidence="8">2.7.8.-</ecNumber>
    </recommendedName>
</protein>
<keyword evidence="7" id="KW-0472">Membrane</keyword>
<evidence type="ECO:0000256" key="8">
    <source>
        <dbReference type="NCBIfam" id="TIGR04265"/>
    </source>
</evidence>
<dbReference type="NCBIfam" id="TIGR04265">
    <property type="entry name" value="bac_cardiolipin"/>
    <property type="match status" value="1"/>
</dbReference>
<dbReference type="CDD" id="cd09159">
    <property type="entry name" value="PLDc_ybhO_like_2"/>
    <property type="match status" value="1"/>
</dbReference>
<keyword evidence="5" id="KW-0677">Repeat</keyword>
<accession>A0A7X6ICG8</accession>
<dbReference type="PROSITE" id="PS50035">
    <property type="entry name" value="PLD"/>
    <property type="match status" value="2"/>
</dbReference>
<keyword evidence="4" id="KW-0812">Transmembrane</keyword>
<comment type="subcellular location">
    <subcellularLocation>
        <location evidence="1">Cell membrane</location>
    </subcellularLocation>
</comment>
<keyword evidence="3" id="KW-0808">Transferase</keyword>
<evidence type="ECO:0000256" key="1">
    <source>
        <dbReference type="ARBA" id="ARBA00004236"/>
    </source>
</evidence>
<dbReference type="GO" id="GO:0005886">
    <property type="term" value="C:plasma membrane"/>
    <property type="evidence" value="ECO:0007669"/>
    <property type="project" value="UniProtKB-SubCell"/>
</dbReference>
<reference evidence="10 11" key="1">
    <citation type="journal article" date="2020" name="Nature">
        <title>Bacterial chemolithoautotrophy via manganese oxidation.</title>
        <authorList>
            <person name="Yu H."/>
            <person name="Leadbetter J.R."/>
        </authorList>
    </citation>
    <scope>NUCLEOTIDE SEQUENCE [LARGE SCALE GENOMIC DNA]</scope>
    <source>
        <strain evidence="10 11">Mn-1</strain>
    </source>
</reference>
<keyword evidence="2" id="KW-1003">Cell membrane</keyword>
<keyword evidence="6" id="KW-1133">Transmembrane helix</keyword>
<dbReference type="PANTHER" id="PTHR21248">
    <property type="entry name" value="CARDIOLIPIN SYNTHASE"/>
    <property type="match status" value="1"/>
</dbReference>
<dbReference type="PANTHER" id="PTHR21248:SF22">
    <property type="entry name" value="PHOSPHOLIPASE D"/>
    <property type="match status" value="1"/>
</dbReference>
<name>A0A7X6ICG8_9BACT</name>
<dbReference type="GO" id="GO:0032049">
    <property type="term" value="P:cardiolipin biosynthetic process"/>
    <property type="evidence" value="ECO:0007669"/>
    <property type="project" value="UniProtKB-UniRule"/>
</dbReference>
<keyword evidence="11" id="KW-1185">Reference proteome</keyword>
<feature type="domain" description="PLD phosphodiesterase" evidence="9">
    <location>
        <begin position="121"/>
        <end position="148"/>
    </location>
</feature>
<evidence type="ECO:0000256" key="5">
    <source>
        <dbReference type="ARBA" id="ARBA00022737"/>
    </source>
</evidence>
<evidence type="ECO:0000256" key="6">
    <source>
        <dbReference type="ARBA" id="ARBA00022989"/>
    </source>
</evidence>
<evidence type="ECO:0000256" key="3">
    <source>
        <dbReference type="ARBA" id="ARBA00022679"/>
    </source>
</evidence>
<proteinExistence type="predicted"/>
<evidence type="ECO:0000256" key="4">
    <source>
        <dbReference type="ARBA" id="ARBA00022692"/>
    </source>
</evidence>
<dbReference type="GO" id="GO:0008808">
    <property type="term" value="F:cardiolipin synthase activity"/>
    <property type="evidence" value="ECO:0007669"/>
    <property type="project" value="UniProtKB-UniRule"/>
</dbReference>
<dbReference type="SMART" id="SM00155">
    <property type="entry name" value="PLDc"/>
    <property type="match status" value="2"/>
</dbReference>
<evidence type="ECO:0000313" key="11">
    <source>
        <dbReference type="Proteomes" id="UP000534783"/>
    </source>
</evidence>